<protein>
    <submittedName>
        <fullName evidence="1">Uncharacterized protein</fullName>
    </submittedName>
</protein>
<accession>A0A323USM5</accession>
<dbReference type="EMBL" id="QKOE01000013">
    <property type="protein sequence ID" value="PZA15475.1"/>
    <property type="molecule type" value="Genomic_DNA"/>
</dbReference>
<gene>
    <name evidence="1" type="ORF">DNK49_16035</name>
</gene>
<name>A0A323USM5_9RHOO</name>
<organism evidence="1 2">
    <name type="scientific">Parazoarcus communis SWub3 = DSM 12120</name>
    <dbReference type="NCBI Taxonomy" id="1121029"/>
    <lineage>
        <taxon>Bacteria</taxon>
        <taxon>Pseudomonadati</taxon>
        <taxon>Pseudomonadota</taxon>
        <taxon>Betaproteobacteria</taxon>
        <taxon>Rhodocyclales</taxon>
        <taxon>Zoogloeaceae</taxon>
        <taxon>Parazoarcus</taxon>
    </lineage>
</organism>
<dbReference type="Proteomes" id="UP000248259">
    <property type="component" value="Unassembled WGS sequence"/>
</dbReference>
<evidence type="ECO:0000313" key="1">
    <source>
        <dbReference type="EMBL" id="PZA15475.1"/>
    </source>
</evidence>
<dbReference type="AlphaFoldDB" id="A0A323USM5"/>
<sequence>MQAIVAGRAKPRGSIGRWDEEPGKAIQAATIDDGRFIPPTRQIKLKSASLTDCEARLHPTAR</sequence>
<comment type="caution">
    <text evidence="1">The sequence shown here is derived from an EMBL/GenBank/DDBJ whole genome shotgun (WGS) entry which is preliminary data.</text>
</comment>
<keyword evidence="2" id="KW-1185">Reference proteome</keyword>
<proteinExistence type="predicted"/>
<evidence type="ECO:0000313" key="2">
    <source>
        <dbReference type="Proteomes" id="UP000248259"/>
    </source>
</evidence>
<reference evidence="1 2" key="1">
    <citation type="submission" date="2018-06" db="EMBL/GenBank/DDBJ databases">
        <title>Azoarcus communis strain SWub3 genome.</title>
        <authorList>
            <person name="Zorraquino Salvo V."/>
            <person name="Toubiana D."/>
            <person name="Blumwald E."/>
        </authorList>
    </citation>
    <scope>NUCLEOTIDE SEQUENCE [LARGE SCALE GENOMIC DNA]</scope>
    <source>
        <strain evidence="1 2">SWub3</strain>
    </source>
</reference>